<dbReference type="RefSeq" id="WP_380232185.1">
    <property type="nucleotide sequence ID" value="NZ_BAAAUA010000028.1"/>
</dbReference>
<evidence type="ECO:0000256" key="1">
    <source>
        <dbReference type="ARBA" id="ARBA00022801"/>
    </source>
</evidence>
<dbReference type="InterPro" id="IPR001650">
    <property type="entry name" value="Helicase_C-like"/>
</dbReference>
<keyword evidence="4" id="KW-0547">Nucleotide-binding</keyword>
<evidence type="ECO:0000313" key="5">
    <source>
        <dbReference type="Proteomes" id="UP001596066"/>
    </source>
</evidence>
<dbReference type="InterPro" id="IPR027417">
    <property type="entry name" value="P-loop_NTPase"/>
</dbReference>
<dbReference type="InterPro" id="IPR014001">
    <property type="entry name" value="Helicase_ATP-bd"/>
</dbReference>
<keyword evidence="1 4" id="KW-0378">Hydrolase</keyword>
<keyword evidence="4" id="KW-0067">ATP-binding</keyword>
<dbReference type="InterPro" id="IPR049730">
    <property type="entry name" value="SNF2/RAD54-like_C"/>
</dbReference>
<gene>
    <name evidence="4" type="ORF">ACFPZF_30830</name>
</gene>
<dbReference type="SMART" id="SM00487">
    <property type="entry name" value="DEXDc"/>
    <property type="match status" value="1"/>
</dbReference>
<protein>
    <submittedName>
        <fullName evidence="4">DEAD/DEAH box helicase</fullName>
        <ecNumber evidence="4">3.6.4.-</ecNumber>
    </submittedName>
</protein>
<dbReference type="Pfam" id="PF00271">
    <property type="entry name" value="Helicase_C"/>
    <property type="match status" value="1"/>
</dbReference>
<reference evidence="5" key="1">
    <citation type="journal article" date="2019" name="Int. J. Syst. Evol. Microbiol.">
        <title>The Global Catalogue of Microorganisms (GCM) 10K type strain sequencing project: providing services to taxonomists for standard genome sequencing and annotation.</title>
        <authorList>
            <consortium name="The Broad Institute Genomics Platform"/>
            <consortium name="The Broad Institute Genome Sequencing Center for Infectious Disease"/>
            <person name="Wu L."/>
            <person name="Ma J."/>
        </authorList>
    </citation>
    <scope>NUCLEOTIDE SEQUENCE [LARGE SCALE GENOMIC DNA]</scope>
    <source>
        <strain evidence="5">CGMCC 4.1622</strain>
    </source>
</reference>
<keyword evidence="4" id="KW-0347">Helicase</keyword>
<dbReference type="PROSITE" id="PS51194">
    <property type="entry name" value="HELICASE_CTER"/>
    <property type="match status" value="1"/>
</dbReference>
<dbReference type="PROSITE" id="PS51192">
    <property type="entry name" value="HELICASE_ATP_BIND_1"/>
    <property type="match status" value="1"/>
</dbReference>
<dbReference type="Gene3D" id="3.40.50.10810">
    <property type="entry name" value="Tandem AAA-ATPase domain"/>
    <property type="match status" value="1"/>
</dbReference>
<dbReference type="Gene3D" id="3.40.50.300">
    <property type="entry name" value="P-loop containing nucleotide triphosphate hydrolases"/>
    <property type="match status" value="1"/>
</dbReference>
<feature type="domain" description="Helicase C-terminal" evidence="3">
    <location>
        <begin position="559"/>
        <end position="705"/>
    </location>
</feature>
<evidence type="ECO:0000259" key="3">
    <source>
        <dbReference type="PROSITE" id="PS51194"/>
    </source>
</evidence>
<dbReference type="EMBL" id="JBHSOC010000079">
    <property type="protein sequence ID" value="MFC5645729.1"/>
    <property type="molecule type" value="Genomic_DNA"/>
</dbReference>
<evidence type="ECO:0000259" key="2">
    <source>
        <dbReference type="PROSITE" id="PS51192"/>
    </source>
</evidence>
<dbReference type="CDD" id="cd17919">
    <property type="entry name" value="DEXHc_Snf"/>
    <property type="match status" value="1"/>
</dbReference>
<name>A0ABW0VLL8_9ACTN</name>
<dbReference type="SMART" id="SM00490">
    <property type="entry name" value="HELICc"/>
    <property type="match status" value="1"/>
</dbReference>
<dbReference type="InterPro" id="IPR038718">
    <property type="entry name" value="SNF2-like_sf"/>
</dbReference>
<dbReference type="CDD" id="cd18793">
    <property type="entry name" value="SF2_C_SNF"/>
    <property type="match status" value="1"/>
</dbReference>
<dbReference type="PANTHER" id="PTHR10799">
    <property type="entry name" value="SNF2/RAD54 HELICASE FAMILY"/>
    <property type="match status" value="1"/>
</dbReference>
<sequence>MGWPEGRRTVEPREGRYVGDRQRTVRKPRDVLADAEQLHAAATAVVDDHRGAVAQVAQAVAGVQDRLVRDQLATIPVARLKDATDGRLRVAALEAAGLDTVRHVLDSSVYALRLLPGVGAQTAAQAVAAARQIAEAAGQTVAVRLDVDHRDPLSTALVVALHRLVVAGPEAARAEELARGLVEEVTGLVATARPARGVIRGLLAGPRRRREALAAVDRLTALLAELEAEAVPLLLAQASADLLRPPASDIEAWTDFEHRSADYYGMLGGIAGPGPAEDSASEGFLPEELSDRVRAEPLNETHCKVSLRGYQAFGARFALRQKRVIIGDEMGLGKTVQAIAAMAHLRALGSAHFLVVCPASVLINWTREIESRSTLRAYRFHGQEREAAQSEWLRNGGVAVATFDGLRHLETPPEVAVAMVVVDEAHLVKNHRTQRSRAVAAWADRVERVLFLTGTPMENRVEEFRNLVHYLQPDLLPRIHSGSGAAGPTAFRKAVAPAYLRRNQQDVLTELPEVVHVDEWEEFTPADFAAYRSAVTAGNFMAMRRAAYADAERSAKLQRLREIVDEAAENGRKVVIFSFFRDVLAVVQEALGQRAFGPIDGSLPAARRQDVVDQFAAVPGHAVLLAQIQAGGVGLNIQAASVVVLCEPQVKPTMESQAVGRAHRMGQLRRVQVHRLLVADSVDQRMLEILRAKNQLFDEYARRSEVAESTPEAVDVSEQSLAVRIVEEEQLRLAAAAGE</sequence>
<accession>A0ABW0VLL8</accession>
<proteinExistence type="predicted"/>
<evidence type="ECO:0000313" key="4">
    <source>
        <dbReference type="EMBL" id="MFC5645729.1"/>
    </source>
</evidence>
<dbReference type="Pfam" id="PF00176">
    <property type="entry name" value="SNF2-rel_dom"/>
    <property type="match status" value="1"/>
</dbReference>
<keyword evidence="5" id="KW-1185">Reference proteome</keyword>
<dbReference type="GO" id="GO:0004386">
    <property type="term" value="F:helicase activity"/>
    <property type="evidence" value="ECO:0007669"/>
    <property type="project" value="UniProtKB-KW"/>
</dbReference>
<dbReference type="SUPFAM" id="SSF52540">
    <property type="entry name" value="P-loop containing nucleoside triphosphate hydrolases"/>
    <property type="match status" value="2"/>
</dbReference>
<feature type="domain" description="Helicase ATP-binding" evidence="2">
    <location>
        <begin position="315"/>
        <end position="474"/>
    </location>
</feature>
<dbReference type="EC" id="3.6.4.-" evidence="4"/>
<dbReference type="InterPro" id="IPR000330">
    <property type="entry name" value="SNF2_N"/>
</dbReference>
<dbReference type="Proteomes" id="UP001596066">
    <property type="component" value="Unassembled WGS sequence"/>
</dbReference>
<comment type="caution">
    <text evidence="4">The sequence shown here is derived from an EMBL/GenBank/DDBJ whole genome shotgun (WGS) entry which is preliminary data.</text>
</comment>
<dbReference type="GO" id="GO:0016787">
    <property type="term" value="F:hydrolase activity"/>
    <property type="evidence" value="ECO:0007669"/>
    <property type="project" value="UniProtKB-KW"/>
</dbReference>
<organism evidence="4 5">
    <name type="scientific">Kitasatospora cinereorecta</name>
    <dbReference type="NCBI Taxonomy" id="285560"/>
    <lineage>
        <taxon>Bacteria</taxon>
        <taxon>Bacillati</taxon>
        <taxon>Actinomycetota</taxon>
        <taxon>Actinomycetes</taxon>
        <taxon>Kitasatosporales</taxon>
        <taxon>Streptomycetaceae</taxon>
        <taxon>Kitasatospora</taxon>
    </lineage>
</organism>